<proteinExistence type="predicted"/>
<evidence type="ECO:0000256" key="1">
    <source>
        <dbReference type="SAM" id="MobiDB-lite"/>
    </source>
</evidence>
<sequence length="21" mass="2451">MEVVWSAEEEEEIEQERGVDG</sequence>
<evidence type="ECO:0000313" key="2">
    <source>
        <dbReference type="EMBL" id="MCI41735.1"/>
    </source>
</evidence>
<feature type="non-terminal residue" evidence="2">
    <location>
        <position position="21"/>
    </location>
</feature>
<dbReference type="EMBL" id="LXQA010295643">
    <property type="protein sequence ID" value="MCI41735.1"/>
    <property type="molecule type" value="Genomic_DNA"/>
</dbReference>
<accession>A0A392S1I0</accession>
<dbReference type="AlphaFoldDB" id="A0A392S1I0"/>
<keyword evidence="3" id="KW-1185">Reference proteome</keyword>
<organism evidence="2 3">
    <name type="scientific">Trifolium medium</name>
    <dbReference type="NCBI Taxonomy" id="97028"/>
    <lineage>
        <taxon>Eukaryota</taxon>
        <taxon>Viridiplantae</taxon>
        <taxon>Streptophyta</taxon>
        <taxon>Embryophyta</taxon>
        <taxon>Tracheophyta</taxon>
        <taxon>Spermatophyta</taxon>
        <taxon>Magnoliopsida</taxon>
        <taxon>eudicotyledons</taxon>
        <taxon>Gunneridae</taxon>
        <taxon>Pentapetalae</taxon>
        <taxon>rosids</taxon>
        <taxon>fabids</taxon>
        <taxon>Fabales</taxon>
        <taxon>Fabaceae</taxon>
        <taxon>Papilionoideae</taxon>
        <taxon>50 kb inversion clade</taxon>
        <taxon>NPAAA clade</taxon>
        <taxon>Hologalegina</taxon>
        <taxon>IRL clade</taxon>
        <taxon>Trifolieae</taxon>
        <taxon>Trifolium</taxon>
    </lineage>
</organism>
<reference evidence="2 3" key="1">
    <citation type="journal article" date="2018" name="Front. Plant Sci.">
        <title>Red Clover (Trifolium pratense) and Zigzag Clover (T. medium) - A Picture of Genomic Similarities and Differences.</title>
        <authorList>
            <person name="Dluhosova J."/>
            <person name="Istvanek J."/>
            <person name="Nedelnik J."/>
            <person name="Repkova J."/>
        </authorList>
    </citation>
    <scope>NUCLEOTIDE SEQUENCE [LARGE SCALE GENOMIC DNA]</scope>
    <source>
        <strain evidence="3">cv. 10/8</strain>
        <tissue evidence="2">Leaf</tissue>
    </source>
</reference>
<dbReference type="Proteomes" id="UP000265520">
    <property type="component" value="Unassembled WGS sequence"/>
</dbReference>
<evidence type="ECO:0000313" key="3">
    <source>
        <dbReference type="Proteomes" id="UP000265520"/>
    </source>
</evidence>
<protein>
    <submittedName>
        <fullName evidence="2">Uncharacterized protein</fullName>
    </submittedName>
</protein>
<comment type="caution">
    <text evidence="2">The sequence shown here is derived from an EMBL/GenBank/DDBJ whole genome shotgun (WGS) entry which is preliminary data.</text>
</comment>
<name>A0A392S1I0_9FABA</name>
<feature type="region of interest" description="Disordered" evidence="1">
    <location>
        <begin position="1"/>
        <end position="21"/>
    </location>
</feature>